<protein>
    <submittedName>
        <fullName evidence="1">Uncharacterized protein</fullName>
    </submittedName>
</protein>
<dbReference type="OrthoDB" id="342936at2759"/>
<organism evidence="1 2">
    <name type="scientific">Cryptosporidium ubiquitum</name>
    <dbReference type="NCBI Taxonomy" id="857276"/>
    <lineage>
        <taxon>Eukaryota</taxon>
        <taxon>Sar</taxon>
        <taxon>Alveolata</taxon>
        <taxon>Apicomplexa</taxon>
        <taxon>Conoidasida</taxon>
        <taxon>Coccidia</taxon>
        <taxon>Eucoccidiorida</taxon>
        <taxon>Eimeriorina</taxon>
        <taxon>Cryptosporidiidae</taxon>
        <taxon>Cryptosporidium</taxon>
    </lineage>
</organism>
<keyword evidence="2" id="KW-1185">Reference proteome</keyword>
<comment type="caution">
    <text evidence="1">The sequence shown here is derived from an EMBL/GenBank/DDBJ whole genome shotgun (WGS) entry which is preliminary data.</text>
</comment>
<dbReference type="RefSeq" id="XP_028875366.1">
    <property type="nucleotide sequence ID" value="XM_029019959.1"/>
</dbReference>
<gene>
    <name evidence="1" type="ORF">cubi_02948</name>
</gene>
<evidence type="ECO:0000313" key="2">
    <source>
        <dbReference type="Proteomes" id="UP000186176"/>
    </source>
</evidence>
<evidence type="ECO:0000313" key="1">
    <source>
        <dbReference type="EMBL" id="OII74146.1"/>
    </source>
</evidence>
<sequence>MTKNHRPGFFESTLNIFSEILSDNIYIYLFQLRRKPAKKKEDEVELRVKLDDDINQGLIKLITKYNSFCSYYFNVINNIGYENIYIKSTPNHFIKIFKAIGIAFSGEKNTEFLCSLCMNVKNTNSYINSISVKEFIVENVLIRNFLNNLIFQNNKEVDLINLKLVSNNNLCNMHLSAIKSIRTVNKKLLSVFCPSTNNVYFPPIMDEVIPICNSIVELACKYLNNSNPSCWSIQILVWISSLLRISYYNGVFQILTTMVSVLKNNSLNYSIAYGVFPYLWEGLLDMFLLLDQEIAKSLINILKNIPICGIVFKSDISKRFFIEERINLFIKFQDKLSNKVRDVETKIGKLLDSKNFQNEMSRNDHFDQFRYKNCNSIQNYRFLDQNIFIKHYNSKLKHKPYNTVKCKREFINQFFEDKYDSFRNFGKLKLNSRLISGYLEFKVIRYENSILTLNAAFNNKIFRKGDLILIQPFNKQIKIHERQIMSFRQLAIVLNVIFIKQSLNLGGKTLTLKLKIIDPGIDPSIYKHCVIIYLLNYYKYKKKTTLIKRYSFKFPHPYLSLIENTNREIFEKLIYNSYNGKNEDNNNKLMVVFSEKLKNIYLDQEIEIKWILFRQEIFNFNSCSFSNKRKELFSYLLKFPGIDCNIIKKLLYLTEIQKHIILLALNSIAMVINNINYNHRINLISMITFCKKTINPNSKIIIIVSRFEYARMIKHTLHTLNIYAKILEEEYLLFKSEHYIKTRTHNINFKELPGYENWLNRETIIEECDIIIINNIEINYKFVKKNFNNEKKSSENLYLNHLFIENIGVLSKLDILLLFILPFNSITLFNNEFMKER</sequence>
<accession>A0A1J4MIQ6</accession>
<reference evidence="1 2" key="1">
    <citation type="submission" date="2016-10" db="EMBL/GenBank/DDBJ databases">
        <title>Reductive evolution of mitochondrial metabolism and differential evolution of invasion-related proteins in Cryptosporidium.</title>
        <authorList>
            <person name="Liu S."/>
            <person name="Roellig D.M."/>
            <person name="Guo Y."/>
            <person name="Li N."/>
            <person name="Frace M.A."/>
            <person name="Tang K."/>
            <person name="Zhang L."/>
            <person name="Feng Y."/>
            <person name="Xiao L."/>
        </authorList>
    </citation>
    <scope>NUCLEOTIDE SEQUENCE [LARGE SCALE GENOMIC DNA]</scope>
    <source>
        <strain evidence="1">39726</strain>
    </source>
</reference>
<name>A0A1J4MIQ6_9CRYT</name>
<dbReference type="AlphaFoldDB" id="A0A1J4MIQ6"/>
<proteinExistence type="predicted"/>
<dbReference type="VEuPathDB" id="CryptoDB:cubi_02948"/>
<dbReference type="GeneID" id="39979738"/>
<dbReference type="Proteomes" id="UP000186176">
    <property type="component" value="Unassembled WGS sequence"/>
</dbReference>
<dbReference type="EMBL" id="LRBP01000013">
    <property type="protein sequence ID" value="OII74146.1"/>
    <property type="molecule type" value="Genomic_DNA"/>
</dbReference>